<name>A0A2T7ECT5_9POAL</name>
<evidence type="ECO:0000313" key="3">
    <source>
        <dbReference type="Proteomes" id="UP000244336"/>
    </source>
</evidence>
<evidence type="ECO:0000313" key="2">
    <source>
        <dbReference type="EMBL" id="PUZ65644.1"/>
    </source>
</evidence>
<keyword evidence="3" id="KW-1185">Reference proteome</keyword>
<organism evidence="2 3">
    <name type="scientific">Panicum hallii var. hallii</name>
    <dbReference type="NCBI Taxonomy" id="1504633"/>
    <lineage>
        <taxon>Eukaryota</taxon>
        <taxon>Viridiplantae</taxon>
        <taxon>Streptophyta</taxon>
        <taxon>Embryophyta</taxon>
        <taxon>Tracheophyta</taxon>
        <taxon>Spermatophyta</taxon>
        <taxon>Magnoliopsida</taxon>
        <taxon>Liliopsida</taxon>
        <taxon>Poales</taxon>
        <taxon>Poaceae</taxon>
        <taxon>PACMAD clade</taxon>
        <taxon>Panicoideae</taxon>
        <taxon>Panicodae</taxon>
        <taxon>Paniceae</taxon>
        <taxon>Panicinae</taxon>
        <taxon>Panicum</taxon>
        <taxon>Panicum sect. Panicum</taxon>
    </lineage>
</organism>
<proteinExistence type="predicted"/>
<reference evidence="2 3" key="1">
    <citation type="submission" date="2018-04" db="EMBL/GenBank/DDBJ databases">
        <title>WGS assembly of Panicum hallii var. hallii HAL2.</title>
        <authorList>
            <person name="Lovell J."/>
            <person name="Jenkins J."/>
            <person name="Lowry D."/>
            <person name="Mamidi S."/>
            <person name="Sreedasyam A."/>
            <person name="Weng X."/>
            <person name="Barry K."/>
            <person name="Bonette J."/>
            <person name="Campitelli B."/>
            <person name="Daum C."/>
            <person name="Gordon S."/>
            <person name="Gould B."/>
            <person name="Lipzen A."/>
            <person name="MacQueen A."/>
            <person name="Palacio-Mejia J."/>
            <person name="Plott C."/>
            <person name="Shakirov E."/>
            <person name="Shu S."/>
            <person name="Yoshinaga Y."/>
            <person name="Zane M."/>
            <person name="Rokhsar D."/>
            <person name="Grimwood J."/>
            <person name="Schmutz J."/>
            <person name="Juenger T."/>
        </authorList>
    </citation>
    <scope>NUCLEOTIDE SEQUENCE [LARGE SCALE GENOMIC DNA]</scope>
    <source>
        <strain evidence="3">cv. HAL2</strain>
    </source>
</reference>
<dbReference type="Proteomes" id="UP000244336">
    <property type="component" value="Chromosome 3"/>
</dbReference>
<accession>A0A2T7ECT5</accession>
<evidence type="ECO:0000256" key="1">
    <source>
        <dbReference type="SAM" id="MobiDB-lite"/>
    </source>
</evidence>
<feature type="compositionally biased region" description="Basic and acidic residues" evidence="1">
    <location>
        <begin position="17"/>
        <end position="31"/>
    </location>
</feature>
<dbReference type="EMBL" id="CM009751">
    <property type="protein sequence ID" value="PUZ65644.1"/>
    <property type="molecule type" value="Genomic_DNA"/>
</dbReference>
<sequence length="73" mass="8099">MPRLCGKMTLGRSRGRRGSDRASSRRSHLDHALTPAAADATGDRPRRWRPNPHPVPPLPLPGCFPPHSHPRKP</sequence>
<feature type="region of interest" description="Disordered" evidence="1">
    <location>
        <begin position="1"/>
        <end position="73"/>
    </location>
</feature>
<dbReference type="Gramene" id="PUZ65644">
    <property type="protein sequence ID" value="PUZ65644"/>
    <property type="gene ID" value="GQ55_3G240900"/>
</dbReference>
<protein>
    <submittedName>
        <fullName evidence="2">Uncharacterized protein</fullName>
    </submittedName>
</protein>
<feature type="compositionally biased region" description="Pro residues" evidence="1">
    <location>
        <begin position="51"/>
        <end position="64"/>
    </location>
</feature>
<gene>
    <name evidence="2" type="ORF">GQ55_3G240900</name>
</gene>
<dbReference type="AlphaFoldDB" id="A0A2T7ECT5"/>